<name>A0A1B1YR75_9GAMM</name>
<dbReference type="SUPFAM" id="SSF51206">
    <property type="entry name" value="cAMP-binding domain-like"/>
    <property type="match status" value="1"/>
</dbReference>
<reference evidence="3" key="1">
    <citation type="submission" date="2016-03" db="EMBL/GenBank/DDBJ databases">
        <title>Complete genome sequence of Solimmundus cernigliae, representing a novel lineage of polycyclic aromatic hydrocarbon degraders within the Gammaproteobacteria.</title>
        <authorList>
            <person name="Singleton D.R."/>
            <person name="Dickey A.N."/>
            <person name="Scholl E.H."/>
            <person name="Wright F.A."/>
            <person name="Aitken M.D."/>
        </authorList>
    </citation>
    <scope>NUCLEOTIDE SEQUENCE [LARGE SCALE GENOMIC DNA]</scope>
    <source>
        <strain evidence="3">TR3.2</strain>
    </source>
</reference>
<dbReference type="Pfam" id="PF00027">
    <property type="entry name" value="cNMP_binding"/>
    <property type="match status" value="1"/>
</dbReference>
<gene>
    <name evidence="2" type="ORF">PG2T_03085</name>
</gene>
<dbReference type="Proteomes" id="UP000092952">
    <property type="component" value="Chromosome"/>
</dbReference>
<dbReference type="AlphaFoldDB" id="A0A1B1YR75"/>
<dbReference type="GO" id="GO:0003700">
    <property type="term" value="F:DNA-binding transcription factor activity"/>
    <property type="evidence" value="ECO:0007669"/>
    <property type="project" value="TreeGrafter"/>
</dbReference>
<dbReference type="Gene3D" id="2.60.120.10">
    <property type="entry name" value="Jelly Rolls"/>
    <property type="match status" value="1"/>
</dbReference>
<dbReference type="STRING" id="1810504.PG2T_03085"/>
<dbReference type="CDD" id="cd00038">
    <property type="entry name" value="CAP_ED"/>
    <property type="match status" value="1"/>
</dbReference>
<accession>A0A1B1YR75</accession>
<dbReference type="RefSeq" id="WP_068802779.1">
    <property type="nucleotide sequence ID" value="NZ_CP014671.1"/>
</dbReference>
<dbReference type="InterPro" id="IPR018490">
    <property type="entry name" value="cNMP-bd_dom_sf"/>
</dbReference>
<protein>
    <recommendedName>
        <fullName evidence="1">Cyclic nucleotide-binding domain-containing protein</fullName>
    </recommendedName>
</protein>
<sequence length="155" mass="17075">MTLRERVESQRFCQGLGEAQCGELAACASERCFAQGEFLLRQHAPADTFYLVLEGQVQIRLALPGQGLVTLETIGPDEAVGWSWFAPPYRCQFDALATTPTRTLAFAAEPLRALMERDPTVGYAVLKVLVSTLSERVQSCRLQVLDVYAPPAGQR</sequence>
<dbReference type="PROSITE" id="PS50042">
    <property type="entry name" value="CNMP_BINDING_3"/>
    <property type="match status" value="1"/>
</dbReference>
<dbReference type="InterPro" id="IPR050397">
    <property type="entry name" value="Env_Response_Regulators"/>
</dbReference>
<dbReference type="InterPro" id="IPR014710">
    <property type="entry name" value="RmlC-like_jellyroll"/>
</dbReference>
<evidence type="ECO:0000313" key="3">
    <source>
        <dbReference type="Proteomes" id="UP000092952"/>
    </source>
</evidence>
<dbReference type="InParanoid" id="A0A1B1YR75"/>
<dbReference type="KEGG" id="gbi:PG2T_03085"/>
<dbReference type="PANTHER" id="PTHR24567">
    <property type="entry name" value="CRP FAMILY TRANSCRIPTIONAL REGULATORY PROTEIN"/>
    <property type="match status" value="1"/>
</dbReference>
<proteinExistence type="predicted"/>
<dbReference type="EMBL" id="CP014671">
    <property type="protein sequence ID" value="ANX03275.1"/>
    <property type="molecule type" value="Genomic_DNA"/>
</dbReference>
<dbReference type="OrthoDB" id="190787at2"/>
<organism evidence="2 3">
    <name type="scientific">Immundisolibacter cernigliae</name>
    <dbReference type="NCBI Taxonomy" id="1810504"/>
    <lineage>
        <taxon>Bacteria</taxon>
        <taxon>Pseudomonadati</taxon>
        <taxon>Pseudomonadota</taxon>
        <taxon>Gammaproteobacteria</taxon>
        <taxon>Immundisolibacterales</taxon>
        <taxon>Immundisolibacteraceae</taxon>
        <taxon>Immundisolibacter</taxon>
    </lineage>
</organism>
<dbReference type="GO" id="GO:0005829">
    <property type="term" value="C:cytosol"/>
    <property type="evidence" value="ECO:0007669"/>
    <property type="project" value="TreeGrafter"/>
</dbReference>
<dbReference type="InterPro" id="IPR000595">
    <property type="entry name" value="cNMP-bd_dom"/>
</dbReference>
<evidence type="ECO:0000313" key="2">
    <source>
        <dbReference type="EMBL" id="ANX03275.1"/>
    </source>
</evidence>
<keyword evidence="3" id="KW-1185">Reference proteome</keyword>
<dbReference type="PANTHER" id="PTHR24567:SF74">
    <property type="entry name" value="HTH-TYPE TRANSCRIPTIONAL REGULATOR ARCR"/>
    <property type="match status" value="1"/>
</dbReference>
<evidence type="ECO:0000259" key="1">
    <source>
        <dbReference type="PROSITE" id="PS50042"/>
    </source>
</evidence>
<dbReference type="SMART" id="SM00100">
    <property type="entry name" value="cNMP"/>
    <property type="match status" value="1"/>
</dbReference>
<feature type="domain" description="Cyclic nucleotide-binding" evidence="1">
    <location>
        <begin position="12"/>
        <end position="81"/>
    </location>
</feature>